<dbReference type="GeneID" id="19306687"/>
<dbReference type="Pfam" id="PF13460">
    <property type="entry name" value="NAD_binding_10"/>
    <property type="match status" value="1"/>
</dbReference>
<dbReference type="HOGENOM" id="CLU_007383_12_3_1"/>
<dbReference type="GO" id="GO:0005737">
    <property type="term" value="C:cytoplasm"/>
    <property type="evidence" value="ECO:0007669"/>
    <property type="project" value="TreeGrafter"/>
</dbReference>
<dbReference type="SUPFAM" id="SSF51735">
    <property type="entry name" value="NAD(P)-binding Rossmann-fold domains"/>
    <property type="match status" value="1"/>
</dbReference>
<evidence type="ECO:0000259" key="1">
    <source>
        <dbReference type="Pfam" id="PF13460"/>
    </source>
</evidence>
<dbReference type="OMA" id="FKHDIAF"/>
<dbReference type="STRING" id="670483.S7PTU5"/>
<dbReference type="InterPro" id="IPR036291">
    <property type="entry name" value="NAD(P)-bd_dom_sf"/>
</dbReference>
<keyword evidence="3" id="KW-1185">Reference proteome</keyword>
<reference evidence="2 3" key="1">
    <citation type="journal article" date="2012" name="Science">
        <title>The Paleozoic origin of enzymatic lignin decomposition reconstructed from 31 fungal genomes.</title>
        <authorList>
            <person name="Floudas D."/>
            <person name="Binder M."/>
            <person name="Riley R."/>
            <person name="Barry K."/>
            <person name="Blanchette R.A."/>
            <person name="Henrissat B."/>
            <person name="Martinez A.T."/>
            <person name="Otillar R."/>
            <person name="Spatafora J.W."/>
            <person name="Yadav J.S."/>
            <person name="Aerts A."/>
            <person name="Benoit I."/>
            <person name="Boyd A."/>
            <person name="Carlson A."/>
            <person name="Copeland A."/>
            <person name="Coutinho P.M."/>
            <person name="de Vries R.P."/>
            <person name="Ferreira P."/>
            <person name="Findley K."/>
            <person name="Foster B."/>
            <person name="Gaskell J."/>
            <person name="Glotzer D."/>
            <person name="Gorecki P."/>
            <person name="Heitman J."/>
            <person name="Hesse C."/>
            <person name="Hori C."/>
            <person name="Igarashi K."/>
            <person name="Jurgens J.A."/>
            <person name="Kallen N."/>
            <person name="Kersten P."/>
            <person name="Kohler A."/>
            <person name="Kuees U."/>
            <person name="Kumar T.K.A."/>
            <person name="Kuo A."/>
            <person name="LaButti K."/>
            <person name="Larrondo L.F."/>
            <person name="Lindquist E."/>
            <person name="Ling A."/>
            <person name="Lombard V."/>
            <person name="Lucas S."/>
            <person name="Lundell T."/>
            <person name="Martin R."/>
            <person name="McLaughlin D.J."/>
            <person name="Morgenstern I."/>
            <person name="Morin E."/>
            <person name="Murat C."/>
            <person name="Nagy L.G."/>
            <person name="Nolan M."/>
            <person name="Ohm R.A."/>
            <person name="Patyshakuliyeva A."/>
            <person name="Rokas A."/>
            <person name="Ruiz-Duenas F.J."/>
            <person name="Sabat G."/>
            <person name="Salamov A."/>
            <person name="Samejima M."/>
            <person name="Schmutz J."/>
            <person name="Slot J.C."/>
            <person name="St John F."/>
            <person name="Stenlid J."/>
            <person name="Sun H."/>
            <person name="Sun S."/>
            <person name="Syed K."/>
            <person name="Tsang A."/>
            <person name="Wiebenga A."/>
            <person name="Young D."/>
            <person name="Pisabarro A."/>
            <person name="Eastwood D.C."/>
            <person name="Martin F."/>
            <person name="Cullen D."/>
            <person name="Grigoriev I.V."/>
            <person name="Hibbett D.S."/>
        </authorList>
    </citation>
    <scope>NUCLEOTIDE SEQUENCE [LARGE SCALE GENOMIC DNA]</scope>
    <source>
        <strain evidence="2 3">ATCC 11539</strain>
    </source>
</reference>
<dbReference type="PANTHER" id="PTHR48079">
    <property type="entry name" value="PROTEIN YEEZ"/>
    <property type="match status" value="1"/>
</dbReference>
<evidence type="ECO:0000313" key="2">
    <source>
        <dbReference type="EMBL" id="EPQ50868.1"/>
    </source>
</evidence>
<organism evidence="2 3">
    <name type="scientific">Gloeophyllum trabeum (strain ATCC 11539 / FP-39264 / Madison 617)</name>
    <name type="common">Brown rot fungus</name>
    <dbReference type="NCBI Taxonomy" id="670483"/>
    <lineage>
        <taxon>Eukaryota</taxon>
        <taxon>Fungi</taxon>
        <taxon>Dikarya</taxon>
        <taxon>Basidiomycota</taxon>
        <taxon>Agaricomycotina</taxon>
        <taxon>Agaricomycetes</taxon>
        <taxon>Gloeophyllales</taxon>
        <taxon>Gloeophyllaceae</taxon>
        <taxon>Gloeophyllum</taxon>
    </lineage>
</organism>
<accession>S7PTU5</accession>
<dbReference type="RefSeq" id="XP_007870623.1">
    <property type="nucleotide sequence ID" value="XM_007872432.1"/>
</dbReference>
<name>S7PTU5_GLOTA</name>
<dbReference type="KEGG" id="gtr:GLOTRDRAFT_49871"/>
<dbReference type="OrthoDB" id="10000533at2759"/>
<dbReference type="InterPro" id="IPR051783">
    <property type="entry name" value="NAD(P)-dependent_oxidoreduct"/>
</dbReference>
<dbReference type="PANTHER" id="PTHR48079:SF9">
    <property type="entry name" value="PUTATIVE-RELATED"/>
    <property type="match status" value="1"/>
</dbReference>
<dbReference type="Gene3D" id="3.40.50.720">
    <property type="entry name" value="NAD(P)-binding Rossmann-like Domain"/>
    <property type="match status" value="1"/>
</dbReference>
<dbReference type="InterPro" id="IPR016040">
    <property type="entry name" value="NAD(P)-bd_dom"/>
</dbReference>
<dbReference type="Proteomes" id="UP000030669">
    <property type="component" value="Unassembled WGS sequence"/>
</dbReference>
<protein>
    <submittedName>
        <fullName evidence="2">NAD P-binding protein</fullName>
    </submittedName>
</protein>
<proteinExistence type="predicted"/>
<evidence type="ECO:0000313" key="3">
    <source>
        <dbReference type="Proteomes" id="UP000030669"/>
    </source>
</evidence>
<dbReference type="eggNOG" id="KOG1502">
    <property type="taxonomic scope" value="Eukaryota"/>
</dbReference>
<sequence>MKVFVTGAAGHVGSALIPKLVASGHQVTGLIRSPSSIAKLESLGAKPVQGDLTDLETIAKASKDADIVVHLAFDHGMAFGGDFAGACEKDRKVIEAICNALLSSNSGGEKKRFILASGTLGLPPGGNEESEGHRSPQLPRHLSTDLAFSYAPKGLSVIALRLAPVTYGPAEPHSFLKQQIAQIEEKGYVAYPDSDNAWGACTIEDVADLFLRAVEIAPGKLPNPATLHGLAESVPLKDVAEVLGRRLGKETKVIPKEKLAEELGFVGVLQSMAYQASAEWTKEQTGWKPKGKRLLEQLELYEIA</sequence>
<dbReference type="EMBL" id="KB469313">
    <property type="protein sequence ID" value="EPQ50868.1"/>
    <property type="molecule type" value="Genomic_DNA"/>
</dbReference>
<dbReference type="GO" id="GO:0004029">
    <property type="term" value="F:aldehyde dehydrogenase (NAD+) activity"/>
    <property type="evidence" value="ECO:0007669"/>
    <property type="project" value="TreeGrafter"/>
</dbReference>
<gene>
    <name evidence="2" type="ORF">GLOTRDRAFT_49871</name>
</gene>
<feature type="domain" description="NAD(P)-binding" evidence="1">
    <location>
        <begin position="7"/>
        <end position="117"/>
    </location>
</feature>
<dbReference type="AlphaFoldDB" id="S7PTU5"/>